<gene>
    <name evidence="1" type="ORF">BV22DRAFT_1052214</name>
</gene>
<reference evidence="1" key="1">
    <citation type="journal article" date="2021" name="New Phytol.">
        <title>Evolutionary innovations through gain and loss of genes in the ectomycorrhizal Boletales.</title>
        <authorList>
            <person name="Wu G."/>
            <person name="Miyauchi S."/>
            <person name="Morin E."/>
            <person name="Kuo A."/>
            <person name="Drula E."/>
            <person name="Varga T."/>
            <person name="Kohler A."/>
            <person name="Feng B."/>
            <person name="Cao Y."/>
            <person name="Lipzen A."/>
            <person name="Daum C."/>
            <person name="Hundley H."/>
            <person name="Pangilinan J."/>
            <person name="Johnson J."/>
            <person name="Barry K."/>
            <person name="LaButti K."/>
            <person name="Ng V."/>
            <person name="Ahrendt S."/>
            <person name="Min B."/>
            <person name="Choi I.G."/>
            <person name="Park H."/>
            <person name="Plett J.M."/>
            <person name="Magnuson J."/>
            <person name="Spatafora J.W."/>
            <person name="Nagy L.G."/>
            <person name="Henrissat B."/>
            <person name="Grigoriev I.V."/>
            <person name="Yang Z.L."/>
            <person name="Xu J."/>
            <person name="Martin F.M."/>
        </authorList>
    </citation>
    <scope>NUCLEOTIDE SEQUENCE</scope>
    <source>
        <strain evidence="1">KUC20120723A-06</strain>
    </source>
</reference>
<accession>A0ACB8AWJ4</accession>
<sequence length="206" mass="22448">MPEAAAAPFSKLLKNLDILRMILEQMNLPAINCMGRTCQIVRPVAFLVSSTRFFSIIKQFFPTQLSSFSTALTKSHGIITGSCALDMLLGLEGDEPSDLNIIVPLAGLSKIQNFLRSAHFTEHAHSNVHRTMASCTNQFHLYTHDTKMVTISQTKSSDVLDAVINSPSTADMTFMTAGGQKVFSSATGTYVILCKNMCGIHKQSGD</sequence>
<comment type="caution">
    <text evidence="1">The sequence shown here is derived from an EMBL/GenBank/DDBJ whole genome shotgun (WGS) entry which is preliminary data.</text>
</comment>
<keyword evidence="2" id="KW-1185">Reference proteome</keyword>
<evidence type="ECO:0000313" key="2">
    <source>
        <dbReference type="Proteomes" id="UP000790709"/>
    </source>
</evidence>
<proteinExistence type="predicted"/>
<dbReference type="Proteomes" id="UP000790709">
    <property type="component" value="Unassembled WGS sequence"/>
</dbReference>
<evidence type="ECO:0000313" key="1">
    <source>
        <dbReference type="EMBL" id="KAH7917756.1"/>
    </source>
</evidence>
<protein>
    <submittedName>
        <fullName evidence="1">Uncharacterized protein</fullName>
    </submittedName>
</protein>
<organism evidence="1 2">
    <name type="scientific">Leucogyrophana mollusca</name>
    <dbReference type="NCBI Taxonomy" id="85980"/>
    <lineage>
        <taxon>Eukaryota</taxon>
        <taxon>Fungi</taxon>
        <taxon>Dikarya</taxon>
        <taxon>Basidiomycota</taxon>
        <taxon>Agaricomycotina</taxon>
        <taxon>Agaricomycetes</taxon>
        <taxon>Agaricomycetidae</taxon>
        <taxon>Boletales</taxon>
        <taxon>Boletales incertae sedis</taxon>
        <taxon>Leucogyrophana</taxon>
    </lineage>
</organism>
<name>A0ACB8AWJ4_9AGAM</name>
<dbReference type="EMBL" id="MU266944">
    <property type="protein sequence ID" value="KAH7917756.1"/>
    <property type="molecule type" value="Genomic_DNA"/>
</dbReference>